<accession>A0ABS9BK28</accession>
<proteinExistence type="predicted"/>
<organism evidence="3 4">
    <name type="scientific">Flavihumibacter fluminis</name>
    <dbReference type="NCBI Taxonomy" id="2909236"/>
    <lineage>
        <taxon>Bacteria</taxon>
        <taxon>Pseudomonadati</taxon>
        <taxon>Bacteroidota</taxon>
        <taxon>Chitinophagia</taxon>
        <taxon>Chitinophagales</taxon>
        <taxon>Chitinophagaceae</taxon>
        <taxon>Flavihumibacter</taxon>
    </lineage>
</organism>
<dbReference type="Gene3D" id="3.40.710.10">
    <property type="entry name" value="DD-peptidase/beta-lactamase superfamily"/>
    <property type="match status" value="1"/>
</dbReference>
<dbReference type="RefSeq" id="WP_234866311.1">
    <property type="nucleotide sequence ID" value="NZ_JAKEVY010000003.1"/>
</dbReference>
<evidence type="ECO:0000256" key="1">
    <source>
        <dbReference type="SAM" id="SignalP"/>
    </source>
</evidence>
<reference evidence="3 4" key="1">
    <citation type="submission" date="2022-01" db="EMBL/GenBank/DDBJ databases">
        <title>Flavihumibacter sp. nov., isolated from sediment of a river.</title>
        <authorList>
            <person name="Liu H."/>
        </authorList>
    </citation>
    <scope>NUCLEOTIDE SEQUENCE [LARGE SCALE GENOMIC DNA]</scope>
    <source>
        <strain evidence="3 4">RY-1</strain>
    </source>
</reference>
<sequence length="426" mass="48041">MKKILALTLSYFVINSCIAQSSSKNHPLEKLGQAYITAHNTTDTLQFRQWMANTNLDAATQARKIQGFKNGCRMVGPVQPVHSQSLSDSSIQLLVKDNQFDAWWKIRIYTNSNGAFKDRTLQPHRFSTELIQKGKLTKEEFQVQLDNYLSQKLQPFSGEILITKGEETFYHKKIGNTTAYGLASLSKIFAATVILQLRDQGKLSLEDSLSKHLPFIINPAIRPITIHQLLTHSSGLGDFFEQPEYHQLKSMLKTDVDFLPVLEADQLKFTPGTQWQYSNNGFAWLGILISTITKQPYEEYLRQAIFNPAQMNHTNVQNGSGGGVSTVEDLNKFATALRTQKLLSKNSNTELLTYTFNDEYGLGSEHAQIGKEQVVGHSGGFEKVCTELNIYLQSGYHVIILSDVDPPFAHFLSNKIKELLIRDYSP</sequence>
<feature type="domain" description="Beta-lactamase-related" evidence="2">
    <location>
        <begin position="163"/>
        <end position="383"/>
    </location>
</feature>
<protein>
    <submittedName>
        <fullName evidence="3">Beta-lactamase family protein</fullName>
    </submittedName>
</protein>
<dbReference type="Proteomes" id="UP001200145">
    <property type="component" value="Unassembled WGS sequence"/>
</dbReference>
<comment type="caution">
    <text evidence="3">The sequence shown here is derived from an EMBL/GenBank/DDBJ whole genome shotgun (WGS) entry which is preliminary data.</text>
</comment>
<feature type="chain" id="PRO_5046740748" evidence="1">
    <location>
        <begin position="20"/>
        <end position="426"/>
    </location>
</feature>
<dbReference type="Pfam" id="PF00144">
    <property type="entry name" value="Beta-lactamase"/>
    <property type="match status" value="1"/>
</dbReference>
<dbReference type="EMBL" id="JAKEVY010000003">
    <property type="protein sequence ID" value="MCF1715358.1"/>
    <property type="molecule type" value="Genomic_DNA"/>
</dbReference>
<dbReference type="PANTHER" id="PTHR43283">
    <property type="entry name" value="BETA-LACTAMASE-RELATED"/>
    <property type="match status" value="1"/>
</dbReference>
<evidence type="ECO:0000313" key="3">
    <source>
        <dbReference type="EMBL" id="MCF1715358.1"/>
    </source>
</evidence>
<name>A0ABS9BK28_9BACT</name>
<keyword evidence="4" id="KW-1185">Reference proteome</keyword>
<dbReference type="InterPro" id="IPR001466">
    <property type="entry name" value="Beta-lactam-related"/>
</dbReference>
<evidence type="ECO:0000259" key="2">
    <source>
        <dbReference type="Pfam" id="PF00144"/>
    </source>
</evidence>
<dbReference type="SUPFAM" id="SSF56601">
    <property type="entry name" value="beta-lactamase/transpeptidase-like"/>
    <property type="match status" value="1"/>
</dbReference>
<keyword evidence="1" id="KW-0732">Signal</keyword>
<feature type="signal peptide" evidence="1">
    <location>
        <begin position="1"/>
        <end position="19"/>
    </location>
</feature>
<gene>
    <name evidence="3" type="ORF">L0U88_12040</name>
</gene>
<evidence type="ECO:0000313" key="4">
    <source>
        <dbReference type="Proteomes" id="UP001200145"/>
    </source>
</evidence>
<dbReference type="InterPro" id="IPR012338">
    <property type="entry name" value="Beta-lactam/transpept-like"/>
</dbReference>
<dbReference type="InterPro" id="IPR050789">
    <property type="entry name" value="Diverse_Enzym_Activities"/>
</dbReference>